<evidence type="ECO:0000313" key="2">
    <source>
        <dbReference type="EMBL" id="QDU95798.1"/>
    </source>
</evidence>
<dbReference type="Pfam" id="PF14414">
    <property type="entry name" value="WHH"/>
    <property type="match status" value="1"/>
</dbReference>
<name>A0A518DVD8_9BACT</name>
<evidence type="ECO:0000313" key="3">
    <source>
        <dbReference type="Proteomes" id="UP000317648"/>
    </source>
</evidence>
<sequence>MRTGVGEFAETCQDRVDIIELNFCHHDRQLKVLKRHSPQQSIVQKTPVSAPRPPNSPGPAECAFAVPTDRFVNSHYDIDDNTILDKEHYGETNPKILLFATHWWKGYYAGKTRYSPAQIARNLYEAISDSGLTPKTREEILQVGDFPTVSGHADAHAALSQASRIGMDLLRETRNNIAIEVFTAGMGAQSILFAATYADELAKAAQGLRNSYKSRAGFYAYRFAAKVDDATRATNLSIYAKRAGVGDGIFKGWVDAYANAINSNRKNLAWDQIITQFLTEGQQRLIRQYARRHGLINDIEKVRFFGPLNKRYLDFSKVAYELVEPGTSIRTRTVQLPKKWNGIDLWKGDRKRHFQYLDQKYFPGVGRPAGYTWHHMPFSGKMQLVPTGLHNALPHYGGMSPGRWGYTGG</sequence>
<dbReference type="EMBL" id="CP036433">
    <property type="protein sequence ID" value="QDU95798.1"/>
    <property type="molecule type" value="Genomic_DNA"/>
</dbReference>
<proteinExistence type="predicted"/>
<evidence type="ECO:0000256" key="1">
    <source>
        <dbReference type="SAM" id="MobiDB-lite"/>
    </source>
</evidence>
<organism evidence="2 3">
    <name type="scientific">Lignipirellula cremea</name>
    <dbReference type="NCBI Taxonomy" id="2528010"/>
    <lineage>
        <taxon>Bacteria</taxon>
        <taxon>Pseudomonadati</taxon>
        <taxon>Planctomycetota</taxon>
        <taxon>Planctomycetia</taxon>
        <taxon>Pirellulales</taxon>
        <taxon>Pirellulaceae</taxon>
        <taxon>Lignipirellula</taxon>
    </lineage>
</organism>
<accession>A0A518DVD8</accession>
<reference evidence="2 3" key="1">
    <citation type="submission" date="2019-02" db="EMBL/GenBank/DDBJ databases">
        <title>Deep-cultivation of Planctomycetes and their phenomic and genomic characterization uncovers novel biology.</title>
        <authorList>
            <person name="Wiegand S."/>
            <person name="Jogler M."/>
            <person name="Boedeker C."/>
            <person name="Pinto D."/>
            <person name="Vollmers J."/>
            <person name="Rivas-Marin E."/>
            <person name="Kohn T."/>
            <person name="Peeters S.H."/>
            <person name="Heuer A."/>
            <person name="Rast P."/>
            <person name="Oberbeckmann S."/>
            <person name="Bunk B."/>
            <person name="Jeske O."/>
            <person name="Meyerdierks A."/>
            <person name="Storesund J.E."/>
            <person name="Kallscheuer N."/>
            <person name="Luecker S."/>
            <person name="Lage O.M."/>
            <person name="Pohl T."/>
            <person name="Merkel B.J."/>
            <person name="Hornburger P."/>
            <person name="Mueller R.-W."/>
            <person name="Bruemmer F."/>
            <person name="Labrenz M."/>
            <person name="Spormann A.M."/>
            <person name="Op den Camp H."/>
            <person name="Overmann J."/>
            <person name="Amann R."/>
            <person name="Jetten M.S.M."/>
            <person name="Mascher T."/>
            <person name="Medema M.H."/>
            <person name="Devos D.P."/>
            <person name="Kaster A.-K."/>
            <person name="Ovreas L."/>
            <person name="Rohde M."/>
            <person name="Galperin M.Y."/>
            <person name="Jogler C."/>
        </authorList>
    </citation>
    <scope>NUCLEOTIDE SEQUENCE [LARGE SCALE GENOMIC DNA]</scope>
    <source>
        <strain evidence="2 3">Pla85_3_4</strain>
    </source>
</reference>
<feature type="compositionally biased region" description="Polar residues" evidence="1">
    <location>
        <begin position="38"/>
        <end position="47"/>
    </location>
</feature>
<dbReference type="InterPro" id="IPR032869">
    <property type="entry name" value="WHH_dom_containing"/>
</dbReference>
<dbReference type="Proteomes" id="UP000317648">
    <property type="component" value="Chromosome"/>
</dbReference>
<dbReference type="KEGG" id="lcre:Pla8534_36150"/>
<keyword evidence="3" id="KW-1185">Reference proteome</keyword>
<protein>
    <submittedName>
        <fullName evidence="2">Uncharacterized protein</fullName>
    </submittedName>
</protein>
<gene>
    <name evidence="2" type="ORF">Pla8534_36150</name>
</gene>
<feature type="region of interest" description="Disordered" evidence="1">
    <location>
        <begin position="35"/>
        <end position="59"/>
    </location>
</feature>
<dbReference type="AlphaFoldDB" id="A0A518DVD8"/>